<accession>A0ABR9VQS9</accession>
<dbReference type="PANTHER" id="PTHR11863">
    <property type="entry name" value="STEROL DESATURASE"/>
    <property type="match status" value="1"/>
</dbReference>
<reference evidence="7 8" key="1">
    <citation type="submission" date="2020-10" db="EMBL/GenBank/DDBJ databases">
        <authorList>
            <person name="Castelo-Branco R."/>
            <person name="Eusebio N."/>
            <person name="Adriana R."/>
            <person name="Vieira A."/>
            <person name="Brugerolle De Fraissinette N."/>
            <person name="Rezende De Castro R."/>
            <person name="Schneider M.P."/>
            <person name="Vasconcelos V."/>
            <person name="Leao P.N."/>
        </authorList>
    </citation>
    <scope>NUCLEOTIDE SEQUENCE [LARGE SCALE GENOMIC DNA]</scope>
    <source>
        <strain evidence="7 8">LEGE 00031</strain>
    </source>
</reference>
<evidence type="ECO:0000313" key="7">
    <source>
        <dbReference type="EMBL" id="MBE9253694.1"/>
    </source>
</evidence>
<evidence type="ECO:0000259" key="6">
    <source>
        <dbReference type="Pfam" id="PF04116"/>
    </source>
</evidence>
<sequence length="272" mass="31308">MIDHSFAFYGLAFLGIILARYFVLAGAIDLLLSVGFGRPTIDNCASTTADHSKVLPAYRDPPPGRFFCREISPEIRRDIALSVLSSVVFALGTASILSAYDSGITRLYADIHQYSLWYLCVSYIIVIVLQDAYFYFLHRLFHHPLLFRWWHQGHHRSNHLTPWTSFAFDPPEAIAHVLFLVGIALVIPLHFITVIAVLSTMTIWAVVNHLGLDRLPANFPHHWCGRWFIGPAHHAIHHRQYRFHYGLYFTFWDRQLGTQAPYYDQGFDDVTH</sequence>
<evidence type="ECO:0000256" key="3">
    <source>
        <dbReference type="ARBA" id="ARBA00022989"/>
    </source>
</evidence>
<feature type="transmembrane region" description="Helical" evidence="5">
    <location>
        <begin position="115"/>
        <end position="136"/>
    </location>
</feature>
<evidence type="ECO:0000256" key="5">
    <source>
        <dbReference type="SAM" id="Phobius"/>
    </source>
</evidence>
<comment type="subcellular location">
    <subcellularLocation>
        <location evidence="1">Membrane</location>
    </subcellularLocation>
</comment>
<keyword evidence="3 5" id="KW-1133">Transmembrane helix</keyword>
<feature type="transmembrane region" description="Helical" evidence="5">
    <location>
        <begin position="79"/>
        <end position="100"/>
    </location>
</feature>
<protein>
    <submittedName>
        <fullName evidence="7">Sterol desaturase family protein</fullName>
    </submittedName>
</protein>
<dbReference type="InterPro" id="IPR006694">
    <property type="entry name" value="Fatty_acid_hydroxylase"/>
</dbReference>
<feature type="domain" description="Fatty acid hydroxylase" evidence="6">
    <location>
        <begin position="124"/>
        <end position="258"/>
    </location>
</feature>
<evidence type="ECO:0000256" key="4">
    <source>
        <dbReference type="ARBA" id="ARBA00023136"/>
    </source>
</evidence>
<dbReference type="InterPro" id="IPR050307">
    <property type="entry name" value="Sterol_Desaturase_Related"/>
</dbReference>
<evidence type="ECO:0000256" key="2">
    <source>
        <dbReference type="ARBA" id="ARBA00022692"/>
    </source>
</evidence>
<keyword evidence="8" id="KW-1185">Reference proteome</keyword>
<proteinExistence type="predicted"/>
<dbReference type="Proteomes" id="UP000658720">
    <property type="component" value="Unassembled WGS sequence"/>
</dbReference>
<gene>
    <name evidence="7" type="ORF">IQ217_07475</name>
</gene>
<feature type="transmembrane region" description="Helical" evidence="5">
    <location>
        <begin position="6"/>
        <end position="32"/>
    </location>
</feature>
<feature type="transmembrane region" description="Helical" evidence="5">
    <location>
        <begin position="177"/>
        <end position="207"/>
    </location>
</feature>
<organism evidence="7 8">
    <name type="scientific">Synechocystis salina LEGE 00031</name>
    <dbReference type="NCBI Taxonomy" id="1828736"/>
    <lineage>
        <taxon>Bacteria</taxon>
        <taxon>Bacillati</taxon>
        <taxon>Cyanobacteriota</taxon>
        <taxon>Cyanophyceae</taxon>
        <taxon>Synechococcales</taxon>
        <taxon>Merismopediaceae</taxon>
        <taxon>Synechocystis</taxon>
    </lineage>
</organism>
<keyword evidence="4 5" id="KW-0472">Membrane</keyword>
<evidence type="ECO:0000313" key="8">
    <source>
        <dbReference type="Proteomes" id="UP000658720"/>
    </source>
</evidence>
<name>A0ABR9VQS9_9SYNC</name>
<evidence type="ECO:0000256" key="1">
    <source>
        <dbReference type="ARBA" id="ARBA00004370"/>
    </source>
</evidence>
<keyword evidence="2 5" id="KW-0812">Transmembrane</keyword>
<comment type="caution">
    <text evidence="7">The sequence shown here is derived from an EMBL/GenBank/DDBJ whole genome shotgun (WGS) entry which is preliminary data.</text>
</comment>
<dbReference type="EMBL" id="JADEVV010000016">
    <property type="protein sequence ID" value="MBE9253694.1"/>
    <property type="molecule type" value="Genomic_DNA"/>
</dbReference>
<dbReference type="Pfam" id="PF04116">
    <property type="entry name" value="FA_hydroxylase"/>
    <property type="match status" value="1"/>
</dbReference>